<protein>
    <submittedName>
        <fullName evidence="2">Uncharacterized protein</fullName>
    </submittedName>
</protein>
<evidence type="ECO:0000313" key="2">
    <source>
        <dbReference type="EMBL" id="CAF1648404.1"/>
    </source>
</evidence>
<comment type="caution">
    <text evidence="2">The sequence shown here is derived from an EMBL/GenBank/DDBJ whole genome shotgun (WGS) entry which is preliminary data.</text>
</comment>
<accession>A0A816EC47</accession>
<dbReference type="Proteomes" id="UP000677228">
    <property type="component" value="Unassembled WGS sequence"/>
</dbReference>
<dbReference type="EMBL" id="CAJNOQ010050309">
    <property type="protein sequence ID" value="CAF1648404.1"/>
    <property type="molecule type" value="Genomic_DNA"/>
</dbReference>
<name>A0A816EC47_9BILA</name>
<dbReference type="EMBL" id="CAJNOK010008578">
    <property type="protein sequence ID" value="CAF1067369.1"/>
    <property type="molecule type" value="Genomic_DNA"/>
</dbReference>
<dbReference type="OrthoDB" id="10098782at2759"/>
<dbReference type="EMBL" id="CAJOBC010120454">
    <property type="protein sequence ID" value="CAF4571890.1"/>
    <property type="molecule type" value="Genomic_DNA"/>
</dbReference>
<evidence type="ECO:0000313" key="3">
    <source>
        <dbReference type="EMBL" id="CAF3832194.1"/>
    </source>
</evidence>
<gene>
    <name evidence="2" type="ORF">GPM918_LOCUS45367</name>
    <name evidence="1" type="ORF">OVA965_LOCUS17724</name>
    <name evidence="4" type="ORF">SRO942_LOCUS47801</name>
    <name evidence="3" type="ORF">TMI583_LOCUS17733</name>
</gene>
<dbReference type="Proteomes" id="UP000681722">
    <property type="component" value="Unassembled WGS sequence"/>
</dbReference>
<dbReference type="Proteomes" id="UP000682733">
    <property type="component" value="Unassembled WGS sequence"/>
</dbReference>
<evidence type="ECO:0000313" key="4">
    <source>
        <dbReference type="EMBL" id="CAF4571890.1"/>
    </source>
</evidence>
<sequence length="92" mass="10606">MSLPSSLSLSGAAAAADTKEIVVVLPSDSEPLKRDSMEEGEEKFLREFENRVLDLIREFTQQFPYKQSIIWSIEYGENKEYCIHVMSPKHRK</sequence>
<evidence type="ECO:0000313" key="5">
    <source>
        <dbReference type="Proteomes" id="UP000663829"/>
    </source>
</evidence>
<keyword evidence="5" id="KW-1185">Reference proteome</keyword>
<evidence type="ECO:0000313" key="1">
    <source>
        <dbReference type="EMBL" id="CAF1067369.1"/>
    </source>
</evidence>
<organism evidence="2 5">
    <name type="scientific">Didymodactylos carnosus</name>
    <dbReference type="NCBI Taxonomy" id="1234261"/>
    <lineage>
        <taxon>Eukaryota</taxon>
        <taxon>Metazoa</taxon>
        <taxon>Spiralia</taxon>
        <taxon>Gnathifera</taxon>
        <taxon>Rotifera</taxon>
        <taxon>Eurotatoria</taxon>
        <taxon>Bdelloidea</taxon>
        <taxon>Philodinida</taxon>
        <taxon>Philodinidae</taxon>
        <taxon>Didymodactylos</taxon>
    </lineage>
</organism>
<dbReference type="AlphaFoldDB" id="A0A816EC47"/>
<dbReference type="EMBL" id="CAJOBA010008592">
    <property type="protein sequence ID" value="CAF3832194.1"/>
    <property type="molecule type" value="Genomic_DNA"/>
</dbReference>
<dbReference type="Proteomes" id="UP000663829">
    <property type="component" value="Unassembled WGS sequence"/>
</dbReference>
<proteinExistence type="predicted"/>
<reference evidence="2" key="1">
    <citation type="submission" date="2021-02" db="EMBL/GenBank/DDBJ databases">
        <authorList>
            <person name="Nowell W R."/>
        </authorList>
    </citation>
    <scope>NUCLEOTIDE SEQUENCE</scope>
</reference>